<dbReference type="InterPro" id="IPR006969">
    <property type="entry name" value="Stig-like"/>
</dbReference>
<comment type="caution">
    <text evidence="5">The sequence shown here is derived from an EMBL/GenBank/DDBJ whole genome shotgun (WGS) entry which is preliminary data.</text>
</comment>
<evidence type="ECO:0000313" key="6">
    <source>
        <dbReference type="Proteomes" id="UP000289738"/>
    </source>
</evidence>
<dbReference type="Proteomes" id="UP000289738">
    <property type="component" value="Chromosome B04"/>
</dbReference>
<dbReference type="AlphaFoldDB" id="A0A444ZCU2"/>
<reference evidence="5 6" key="1">
    <citation type="submission" date="2019-01" db="EMBL/GenBank/DDBJ databases">
        <title>Sequencing of cultivated peanut Arachis hypogaea provides insights into genome evolution and oil improvement.</title>
        <authorList>
            <person name="Chen X."/>
        </authorList>
    </citation>
    <scope>NUCLEOTIDE SEQUENCE [LARGE SCALE GENOMIC DNA]</scope>
    <source>
        <strain evidence="6">cv. Fuhuasheng</strain>
        <tissue evidence="5">Leaves</tissue>
    </source>
</reference>
<keyword evidence="6" id="KW-1185">Reference proteome</keyword>
<protein>
    <recommendedName>
        <fullName evidence="7">Stigma-specific STIG1-like protein 1</fullName>
    </recommendedName>
</protein>
<sequence length="183" mass="19719">MVINVSLTAAHSEAPNHSEKAPAEAPNHSEKAPAEAPAEAPNRKKCDEKKGIQMVLFLLFILAMLTALVMAESEPQFELASSLRSTKGFHHGRHGVGGAMTCDKYPRVCRVAGSQGPDCCQKKCVNVSTDRNNCGRCGKKCKYSQLCCKGKCVNHMVDKHHCGICGNKCSKGDSCIYGICSYA</sequence>
<evidence type="ECO:0000256" key="4">
    <source>
        <dbReference type="SAM" id="Phobius"/>
    </source>
</evidence>
<proteinExistence type="inferred from homology"/>
<keyword evidence="4" id="KW-0472">Membrane</keyword>
<evidence type="ECO:0000256" key="3">
    <source>
        <dbReference type="SAM" id="MobiDB-lite"/>
    </source>
</evidence>
<evidence type="ECO:0000313" key="5">
    <source>
        <dbReference type="EMBL" id="RYR11974.1"/>
    </source>
</evidence>
<keyword evidence="2" id="KW-0732">Signal</keyword>
<accession>A0A444ZCU2</accession>
<comment type="similarity">
    <text evidence="1">Belongs to the STIG1 family.</text>
</comment>
<feature type="compositionally biased region" description="Basic and acidic residues" evidence="3">
    <location>
        <begin position="14"/>
        <end position="33"/>
    </location>
</feature>
<keyword evidence="4" id="KW-0812">Transmembrane</keyword>
<dbReference type="PANTHER" id="PTHR33227:SF21">
    <property type="entry name" value="F12F1.21 PROTEIN"/>
    <property type="match status" value="1"/>
</dbReference>
<keyword evidence="4" id="KW-1133">Transmembrane helix</keyword>
<dbReference type="Pfam" id="PF04885">
    <property type="entry name" value="Stig1"/>
    <property type="match status" value="1"/>
</dbReference>
<feature type="transmembrane region" description="Helical" evidence="4">
    <location>
        <begin position="52"/>
        <end position="71"/>
    </location>
</feature>
<feature type="region of interest" description="Disordered" evidence="3">
    <location>
        <begin position="1"/>
        <end position="44"/>
    </location>
</feature>
<evidence type="ECO:0008006" key="7">
    <source>
        <dbReference type="Google" id="ProtNLM"/>
    </source>
</evidence>
<dbReference type="STRING" id="3818.A0A444ZCU2"/>
<gene>
    <name evidence="5" type="ORF">Ahy_B04g069484</name>
</gene>
<organism evidence="5 6">
    <name type="scientific">Arachis hypogaea</name>
    <name type="common">Peanut</name>
    <dbReference type="NCBI Taxonomy" id="3818"/>
    <lineage>
        <taxon>Eukaryota</taxon>
        <taxon>Viridiplantae</taxon>
        <taxon>Streptophyta</taxon>
        <taxon>Embryophyta</taxon>
        <taxon>Tracheophyta</taxon>
        <taxon>Spermatophyta</taxon>
        <taxon>Magnoliopsida</taxon>
        <taxon>eudicotyledons</taxon>
        <taxon>Gunneridae</taxon>
        <taxon>Pentapetalae</taxon>
        <taxon>rosids</taxon>
        <taxon>fabids</taxon>
        <taxon>Fabales</taxon>
        <taxon>Fabaceae</taxon>
        <taxon>Papilionoideae</taxon>
        <taxon>50 kb inversion clade</taxon>
        <taxon>dalbergioids sensu lato</taxon>
        <taxon>Dalbergieae</taxon>
        <taxon>Pterocarpus clade</taxon>
        <taxon>Arachis</taxon>
    </lineage>
</organism>
<name>A0A444ZCU2_ARAHY</name>
<evidence type="ECO:0000256" key="1">
    <source>
        <dbReference type="ARBA" id="ARBA00006010"/>
    </source>
</evidence>
<dbReference type="PANTHER" id="PTHR33227">
    <property type="entry name" value="STIGMA-SPECIFIC STIG1-LIKE PROTEIN 3"/>
    <property type="match status" value="1"/>
</dbReference>
<dbReference type="EMBL" id="SDMP01000014">
    <property type="protein sequence ID" value="RYR11974.1"/>
    <property type="molecule type" value="Genomic_DNA"/>
</dbReference>
<evidence type="ECO:0000256" key="2">
    <source>
        <dbReference type="ARBA" id="ARBA00022729"/>
    </source>
</evidence>